<evidence type="ECO:0000313" key="2">
    <source>
        <dbReference type="Proteomes" id="UP001241472"/>
    </source>
</evidence>
<proteinExistence type="predicted"/>
<protein>
    <recommendedName>
        <fullName evidence="3">Transposase</fullName>
    </recommendedName>
</protein>
<comment type="caution">
    <text evidence="1">The sequence shown here is derived from an EMBL/GenBank/DDBJ whole genome shotgun (WGS) entry which is preliminary data.</text>
</comment>
<sequence length="33" mass="3599">MEAISGVKSAVDGTTLRIDRVVEVQPRRTTQAN</sequence>
<gene>
    <name evidence="1" type="ORF">J2T09_003438</name>
</gene>
<evidence type="ECO:0008006" key="3">
    <source>
        <dbReference type="Google" id="ProtNLM"/>
    </source>
</evidence>
<dbReference type="EMBL" id="JAUSRF010000011">
    <property type="protein sequence ID" value="MDP9838666.1"/>
    <property type="molecule type" value="Genomic_DNA"/>
</dbReference>
<name>A0ABT9PVX9_9HYPH</name>
<organism evidence="1 2">
    <name type="scientific">Neorhizobium huautlense</name>
    <dbReference type="NCBI Taxonomy" id="67774"/>
    <lineage>
        <taxon>Bacteria</taxon>
        <taxon>Pseudomonadati</taxon>
        <taxon>Pseudomonadota</taxon>
        <taxon>Alphaproteobacteria</taxon>
        <taxon>Hyphomicrobiales</taxon>
        <taxon>Rhizobiaceae</taxon>
        <taxon>Rhizobium/Agrobacterium group</taxon>
        <taxon>Neorhizobium</taxon>
    </lineage>
</organism>
<accession>A0ABT9PVX9</accession>
<reference evidence="1 2" key="1">
    <citation type="submission" date="2023-07" db="EMBL/GenBank/DDBJ databases">
        <title>Sorghum-associated microbial communities from plants grown in Nebraska, USA.</title>
        <authorList>
            <person name="Schachtman D."/>
        </authorList>
    </citation>
    <scope>NUCLEOTIDE SEQUENCE [LARGE SCALE GENOMIC DNA]</scope>
    <source>
        <strain evidence="1 2">DS1307</strain>
    </source>
</reference>
<dbReference type="Proteomes" id="UP001241472">
    <property type="component" value="Unassembled WGS sequence"/>
</dbReference>
<evidence type="ECO:0000313" key="1">
    <source>
        <dbReference type="EMBL" id="MDP9838666.1"/>
    </source>
</evidence>
<keyword evidence="2" id="KW-1185">Reference proteome</keyword>